<dbReference type="Pfam" id="PF02922">
    <property type="entry name" value="CBM_48"/>
    <property type="match status" value="1"/>
</dbReference>
<dbReference type="PANTHER" id="PTHR43002">
    <property type="entry name" value="GLYCOGEN DEBRANCHING ENZYME"/>
    <property type="match status" value="1"/>
</dbReference>
<evidence type="ECO:0000259" key="2">
    <source>
        <dbReference type="SMART" id="SM00642"/>
    </source>
</evidence>
<protein>
    <submittedName>
        <fullName evidence="3">Alpha-amylase</fullName>
    </submittedName>
</protein>
<evidence type="ECO:0000256" key="1">
    <source>
        <dbReference type="ARBA" id="ARBA00008061"/>
    </source>
</evidence>
<dbReference type="GO" id="GO:0004553">
    <property type="term" value="F:hydrolase activity, hydrolyzing O-glycosyl compounds"/>
    <property type="evidence" value="ECO:0007669"/>
    <property type="project" value="InterPro"/>
</dbReference>
<dbReference type="InterPro" id="IPR013783">
    <property type="entry name" value="Ig-like_fold"/>
</dbReference>
<name>A0A8J8CID1_9CYAN</name>
<dbReference type="CDD" id="cd11350">
    <property type="entry name" value="AmyAc_4"/>
    <property type="match status" value="1"/>
</dbReference>
<accession>A0A8J8CID1</accession>
<organism evidence="3 4">
    <name type="scientific">Myxacorys almedinensis A</name>
    <dbReference type="NCBI Taxonomy" id="2690445"/>
    <lineage>
        <taxon>Bacteria</taxon>
        <taxon>Bacillati</taxon>
        <taxon>Cyanobacteriota</taxon>
        <taxon>Cyanophyceae</taxon>
        <taxon>Leptolyngbyales</taxon>
        <taxon>Leptolyngbyaceae</taxon>
        <taxon>Myxacorys</taxon>
        <taxon>Myxacorys almedinensis</taxon>
    </lineage>
</organism>
<dbReference type="GO" id="GO:0005978">
    <property type="term" value="P:glycogen biosynthetic process"/>
    <property type="evidence" value="ECO:0007669"/>
    <property type="project" value="InterPro"/>
</dbReference>
<proteinExistence type="inferred from homology"/>
<dbReference type="InterPro" id="IPR014756">
    <property type="entry name" value="Ig_E-set"/>
</dbReference>
<reference evidence="3" key="1">
    <citation type="submission" date="2019-12" db="EMBL/GenBank/DDBJ databases">
        <title>High-Quality draft genome sequences of three cyanobacteria isolated from the limestone walls of the Old Cathedral of Coimbra.</title>
        <authorList>
            <person name="Tiago I."/>
            <person name="Soares F."/>
            <person name="Portugal A."/>
        </authorList>
    </citation>
    <scope>NUCLEOTIDE SEQUENCE</scope>
    <source>
        <strain evidence="3">A</strain>
    </source>
</reference>
<dbReference type="Gene3D" id="2.60.40.1180">
    <property type="entry name" value="Golgi alpha-mannosidase II"/>
    <property type="match status" value="1"/>
</dbReference>
<dbReference type="RefSeq" id="WP_162423122.1">
    <property type="nucleotide sequence ID" value="NZ_WVIE01000009.1"/>
</dbReference>
<dbReference type="CDD" id="cd02859">
    <property type="entry name" value="E_set_AMPKbeta_like_N"/>
    <property type="match status" value="1"/>
</dbReference>
<dbReference type="Gene3D" id="2.60.40.10">
    <property type="entry name" value="Immunoglobulins"/>
    <property type="match status" value="1"/>
</dbReference>
<dbReference type="GO" id="GO:0043169">
    <property type="term" value="F:cation binding"/>
    <property type="evidence" value="ECO:0007669"/>
    <property type="project" value="InterPro"/>
</dbReference>
<dbReference type="Pfam" id="PF00128">
    <property type="entry name" value="Alpha-amylase"/>
    <property type="match status" value="1"/>
</dbReference>
<dbReference type="EMBL" id="WVIE01000009">
    <property type="protein sequence ID" value="NDJ17614.1"/>
    <property type="molecule type" value="Genomic_DNA"/>
</dbReference>
<evidence type="ECO:0000313" key="4">
    <source>
        <dbReference type="Proteomes" id="UP000646053"/>
    </source>
</evidence>
<dbReference type="InterPro" id="IPR037439">
    <property type="entry name" value="Branching_enzy"/>
</dbReference>
<dbReference type="InterPro" id="IPR006048">
    <property type="entry name" value="A-amylase/branching_C"/>
</dbReference>
<keyword evidence="4" id="KW-1185">Reference proteome</keyword>
<dbReference type="SUPFAM" id="SSF51445">
    <property type="entry name" value="(Trans)glycosidases"/>
    <property type="match status" value="1"/>
</dbReference>
<comment type="similarity">
    <text evidence="1">Belongs to the glycosyl hydrolase 13 family.</text>
</comment>
<dbReference type="Gene3D" id="3.20.20.80">
    <property type="entry name" value="Glycosidases"/>
    <property type="match status" value="1"/>
</dbReference>
<feature type="domain" description="Glycosyl hydrolase family 13 catalytic" evidence="2">
    <location>
        <begin position="117"/>
        <end position="461"/>
    </location>
</feature>
<evidence type="ECO:0000313" key="3">
    <source>
        <dbReference type="EMBL" id="NDJ17614.1"/>
    </source>
</evidence>
<dbReference type="Pfam" id="PF02806">
    <property type="entry name" value="Alpha-amylase_C"/>
    <property type="match status" value="1"/>
</dbReference>
<dbReference type="AlphaFoldDB" id="A0A8J8CID1"/>
<dbReference type="InterPro" id="IPR004193">
    <property type="entry name" value="Glyco_hydro_13_N"/>
</dbReference>
<dbReference type="PIRSF" id="PIRSF000463">
    <property type="entry name" value="GlgB"/>
    <property type="match status" value="1"/>
</dbReference>
<dbReference type="SUPFAM" id="SSF51011">
    <property type="entry name" value="Glycosyl hydrolase domain"/>
    <property type="match status" value="1"/>
</dbReference>
<dbReference type="InterPro" id="IPR017853">
    <property type="entry name" value="GH"/>
</dbReference>
<sequence length="552" mass="63595">MANPVEFNLFAPYNKEAAIVGSFSDWNEIPMQKGDDGYFRVTVDLEDGTHEYKFRVRSKSWFFEPDEWVDVTDPYATDVDGKSSSENSIVQIHGGDRTVDHYVWQHDDQPLPADRELVIYELHMADFSGGEDDPKVRGKYVDAIAKLDYLSELGVNAIELMPLKEYPGDYSWGYNPRHFFATESSYGSTADLKQFIDECHGRGIRVIMDGIYNHSEASAPLTQIDHDYWYHHEPRDPDNNWGPEFNYEFYDDQLDTYPARRFIGDTIRYWVSEFHLDGIRYDAARQIANYDFMHWIVQQARETAGGKPFYNVAEHIPETTSITNADGPMDGCWHDSFYHCLLEHMTGEVFDLERLKDAIDCKRQGFMGTTNVVNYLTNHDHNHVMAELGDRQILDEAAFQRAKLGAAVLLTAVGVPLIWMGEEFGEYKHKVQEQAKIDWTLLGGDLNRGLFEYYKGLIALRKSNRALYTENINFFHENPEAKVLAYTRWNDEGSRVVVVANFSEQFLAGYTVPDFPENGTWHEWTGNYDVDANDSSLMTDLGAFEAKVFVWQ</sequence>
<dbReference type="InterPro" id="IPR006047">
    <property type="entry name" value="GH13_cat_dom"/>
</dbReference>
<gene>
    <name evidence="3" type="ORF">GS601_09970</name>
</gene>
<comment type="caution">
    <text evidence="3">The sequence shown here is derived from an EMBL/GenBank/DDBJ whole genome shotgun (WGS) entry which is preliminary data.</text>
</comment>
<dbReference type="Proteomes" id="UP000646053">
    <property type="component" value="Unassembled WGS sequence"/>
</dbReference>
<dbReference type="SMART" id="SM00642">
    <property type="entry name" value="Aamy"/>
    <property type="match status" value="1"/>
</dbReference>
<dbReference type="InterPro" id="IPR013780">
    <property type="entry name" value="Glyco_hydro_b"/>
</dbReference>
<dbReference type="SUPFAM" id="SSF81296">
    <property type="entry name" value="E set domains"/>
    <property type="match status" value="1"/>
</dbReference>
<dbReference type="GO" id="GO:0003844">
    <property type="term" value="F:1,4-alpha-glucan branching enzyme activity"/>
    <property type="evidence" value="ECO:0007669"/>
    <property type="project" value="InterPro"/>
</dbReference>